<dbReference type="PANTHER" id="PTHR24067">
    <property type="entry name" value="UBIQUITIN-CONJUGATING ENZYME E2"/>
    <property type="match status" value="1"/>
</dbReference>
<keyword evidence="4 11" id="KW-0833">Ubl conjugation pathway</keyword>
<evidence type="ECO:0000256" key="7">
    <source>
        <dbReference type="ARBA" id="ARBA00076317"/>
    </source>
</evidence>
<sequence>MQREQRLKRELSKFEKKPPKGIWFSPKEDKLNIFEASLIGPENSPYSDGLFKLEILIPDNYPFLPPSIKFLTKVYHPNIDDNGRICLDLIKMPPAGNWKPTIGIEGLLIAIQMLLQNPNPNDPLMADIAEEFVNDKKEFERKAKLWCDKYACDNV</sequence>
<dbReference type="Pfam" id="PF00179">
    <property type="entry name" value="UQ_con"/>
    <property type="match status" value="1"/>
</dbReference>
<evidence type="ECO:0000256" key="5">
    <source>
        <dbReference type="ARBA" id="ARBA00022840"/>
    </source>
</evidence>
<dbReference type="CDD" id="cd23805">
    <property type="entry name" value="UBCc_UBE2T"/>
    <property type="match status" value="1"/>
</dbReference>
<evidence type="ECO:0000256" key="4">
    <source>
        <dbReference type="ARBA" id="ARBA00022786"/>
    </source>
</evidence>
<dbReference type="InterPro" id="IPR023313">
    <property type="entry name" value="UBQ-conjugating_AS"/>
</dbReference>
<evidence type="ECO:0000256" key="6">
    <source>
        <dbReference type="ARBA" id="ARBA00072440"/>
    </source>
</evidence>
<evidence type="ECO:0000256" key="3">
    <source>
        <dbReference type="ARBA" id="ARBA00022741"/>
    </source>
</evidence>
<keyword evidence="3 11" id="KW-0547">Nucleotide-binding</keyword>
<dbReference type="PROSITE" id="PS00183">
    <property type="entry name" value="UBC_1"/>
    <property type="match status" value="1"/>
</dbReference>
<dbReference type="EMBL" id="JASPKY010000289">
    <property type="protein sequence ID" value="KAK9710751.1"/>
    <property type="molecule type" value="Genomic_DNA"/>
</dbReference>
<dbReference type="SMART" id="SM00212">
    <property type="entry name" value="UBCc"/>
    <property type="match status" value="1"/>
</dbReference>
<evidence type="ECO:0000256" key="2">
    <source>
        <dbReference type="ARBA" id="ARBA00022679"/>
    </source>
</evidence>
<comment type="similarity">
    <text evidence="11">Belongs to the ubiquitin-conjugating enzyme family.</text>
</comment>
<evidence type="ECO:0000313" key="13">
    <source>
        <dbReference type="EMBL" id="KAK9710751.1"/>
    </source>
</evidence>
<name>A0AAW1K082_POPJA</name>
<evidence type="ECO:0000313" key="14">
    <source>
        <dbReference type="Proteomes" id="UP001458880"/>
    </source>
</evidence>
<dbReference type="Proteomes" id="UP001458880">
    <property type="component" value="Unassembled WGS sequence"/>
</dbReference>
<evidence type="ECO:0000256" key="9">
    <source>
        <dbReference type="ARBA" id="ARBA00082133"/>
    </source>
</evidence>
<keyword evidence="5 11" id="KW-0067">ATP-binding</keyword>
<protein>
    <recommendedName>
        <fullName evidence="6">Ubiquitin-conjugating enzyme E2 T</fullName>
        <ecNumber evidence="1">2.3.2.23</ecNumber>
    </recommendedName>
    <alternativeName>
        <fullName evidence="7">E2 ubiquitin-conjugating enzyme T</fullName>
    </alternativeName>
    <alternativeName>
        <fullName evidence="9">Ubiquitin carrier protein T</fullName>
    </alternativeName>
    <alternativeName>
        <fullName evidence="8">Ubiquitin-protein ligase T</fullName>
    </alternativeName>
</protein>
<dbReference type="EC" id="2.3.2.23" evidence="1"/>
<organism evidence="13 14">
    <name type="scientific">Popillia japonica</name>
    <name type="common">Japanese beetle</name>
    <dbReference type="NCBI Taxonomy" id="7064"/>
    <lineage>
        <taxon>Eukaryota</taxon>
        <taxon>Metazoa</taxon>
        <taxon>Ecdysozoa</taxon>
        <taxon>Arthropoda</taxon>
        <taxon>Hexapoda</taxon>
        <taxon>Insecta</taxon>
        <taxon>Pterygota</taxon>
        <taxon>Neoptera</taxon>
        <taxon>Endopterygota</taxon>
        <taxon>Coleoptera</taxon>
        <taxon>Polyphaga</taxon>
        <taxon>Scarabaeiformia</taxon>
        <taxon>Scarabaeidae</taxon>
        <taxon>Rutelinae</taxon>
        <taxon>Popillia</taxon>
    </lineage>
</organism>
<keyword evidence="2" id="KW-0808">Transferase</keyword>
<dbReference type="FunFam" id="3.10.110.10:FF:000041">
    <property type="entry name" value="Ubiquitin-conjugating enzyme E2 T"/>
    <property type="match status" value="1"/>
</dbReference>
<dbReference type="InterPro" id="IPR050113">
    <property type="entry name" value="Ub_conjugating_enzyme"/>
</dbReference>
<comment type="caution">
    <text evidence="13">The sequence shown here is derived from an EMBL/GenBank/DDBJ whole genome shotgun (WGS) entry which is preliminary data.</text>
</comment>
<proteinExistence type="inferred from homology"/>
<evidence type="ECO:0000256" key="8">
    <source>
        <dbReference type="ARBA" id="ARBA00077509"/>
    </source>
</evidence>
<gene>
    <name evidence="13" type="ORF">QE152_g25843</name>
</gene>
<feature type="domain" description="UBC core" evidence="12">
    <location>
        <begin position="2"/>
        <end position="152"/>
    </location>
</feature>
<evidence type="ECO:0000256" key="11">
    <source>
        <dbReference type="RuleBase" id="RU362109"/>
    </source>
</evidence>
<evidence type="ECO:0000259" key="12">
    <source>
        <dbReference type="PROSITE" id="PS50127"/>
    </source>
</evidence>
<dbReference type="InterPro" id="IPR016135">
    <property type="entry name" value="UBQ-conjugating_enzyme/RWD"/>
</dbReference>
<dbReference type="PROSITE" id="PS50127">
    <property type="entry name" value="UBC_2"/>
    <property type="match status" value="1"/>
</dbReference>
<dbReference type="InterPro" id="IPR000608">
    <property type="entry name" value="UBC"/>
</dbReference>
<dbReference type="GO" id="GO:0061631">
    <property type="term" value="F:ubiquitin conjugating enzyme activity"/>
    <property type="evidence" value="ECO:0007669"/>
    <property type="project" value="UniProtKB-EC"/>
</dbReference>
<reference evidence="13 14" key="1">
    <citation type="journal article" date="2024" name="BMC Genomics">
        <title>De novo assembly and annotation of Popillia japonica's genome with initial clues to its potential as an invasive pest.</title>
        <authorList>
            <person name="Cucini C."/>
            <person name="Boschi S."/>
            <person name="Funari R."/>
            <person name="Cardaioli E."/>
            <person name="Iannotti N."/>
            <person name="Marturano G."/>
            <person name="Paoli F."/>
            <person name="Bruttini M."/>
            <person name="Carapelli A."/>
            <person name="Frati F."/>
            <person name="Nardi F."/>
        </authorList>
    </citation>
    <scope>NUCLEOTIDE SEQUENCE [LARGE SCALE GENOMIC DNA]</scope>
    <source>
        <strain evidence="13">DMR45628</strain>
    </source>
</reference>
<feature type="active site" description="Glycyl thioester intermediate" evidence="10">
    <location>
        <position position="86"/>
    </location>
</feature>
<dbReference type="AlphaFoldDB" id="A0AAW1K082"/>
<evidence type="ECO:0000256" key="1">
    <source>
        <dbReference type="ARBA" id="ARBA00012486"/>
    </source>
</evidence>
<accession>A0AAW1K082</accession>
<dbReference type="Gene3D" id="3.10.110.10">
    <property type="entry name" value="Ubiquitin Conjugating Enzyme"/>
    <property type="match status" value="1"/>
</dbReference>
<dbReference type="SUPFAM" id="SSF54495">
    <property type="entry name" value="UBC-like"/>
    <property type="match status" value="1"/>
</dbReference>
<evidence type="ECO:0000256" key="10">
    <source>
        <dbReference type="PROSITE-ProRule" id="PRU10133"/>
    </source>
</evidence>
<keyword evidence="14" id="KW-1185">Reference proteome</keyword>
<dbReference type="GO" id="GO:0005524">
    <property type="term" value="F:ATP binding"/>
    <property type="evidence" value="ECO:0007669"/>
    <property type="project" value="UniProtKB-UniRule"/>
</dbReference>